<dbReference type="AlphaFoldDB" id="A0AAW0FKQ2"/>
<name>A0AAW0FKQ2_9APHY</name>
<organism evidence="1 2">
    <name type="scientific">Cerrena zonata</name>
    <dbReference type="NCBI Taxonomy" id="2478898"/>
    <lineage>
        <taxon>Eukaryota</taxon>
        <taxon>Fungi</taxon>
        <taxon>Dikarya</taxon>
        <taxon>Basidiomycota</taxon>
        <taxon>Agaricomycotina</taxon>
        <taxon>Agaricomycetes</taxon>
        <taxon>Polyporales</taxon>
        <taxon>Cerrenaceae</taxon>
        <taxon>Cerrena</taxon>
    </lineage>
</organism>
<evidence type="ECO:0000313" key="1">
    <source>
        <dbReference type="EMBL" id="KAK7679504.1"/>
    </source>
</evidence>
<proteinExistence type="predicted"/>
<evidence type="ECO:0000313" key="2">
    <source>
        <dbReference type="Proteomes" id="UP001385951"/>
    </source>
</evidence>
<sequence>MKLNKGKTEPDEIKDERRNLSSNKDNLLNIYLLRAMIKPLSPVKKQIIKKLQKGRVIGGWLGSSVTLPFVIPTG</sequence>
<comment type="caution">
    <text evidence="1">The sequence shown here is derived from an EMBL/GenBank/DDBJ whole genome shotgun (WGS) entry which is preliminary data.</text>
</comment>
<dbReference type="Proteomes" id="UP001385951">
    <property type="component" value="Unassembled WGS sequence"/>
</dbReference>
<keyword evidence="2" id="KW-1185">Reference proteome</keyword>
<reference evidence="1 2" key="1">
    <citation type="submission" date="2022-09" db="EMBL/GenBank/DDBJ databases">
        <authorList>
            <person name="Palmer J.M."/>
        </authorList>
    </citation>
    <scope>NUCLEOTIDE SEQUENCE [LARGE SCALE GENOMIC DNA]</scope>
    <source>
        <strain evidence="1 2">DSM 7382</strain>
    </source>
</reference>
<accession>A0AAW0FKQ2</accession>
<gene>
    <name evidence="1" type="ORF">QCA50_017405</name>
</gene>
<dbReference type="EMBL" id="JASBNA010000058">
    <property type="protein sequence ID" value="KAK7679504.1"/>
    <property type="molecule type" value="Genomic_DNA"/>
</dbReference>
<protein>
    <submittedName>
        <fullName evidence="1">Uncharacterized protein</fullName>
    </submittedName>
</protein>